<proteinExistence type="predicted"/>
<dbReference type="Pfam" id="PF09357">
    <property type="entry name" value="RteC"/>
    <property type="match status" value="1"/>
</dbReference>
<protein>
    <submittedName>
        <fullName evidence="1">RteC protein</fullName>
    </submittedName>
</protein>
<dbReference type="EMBL" id="FNAI01000010">
    <property type="protein sequence ID" value="SDE87997.1"/>
    <property type="molecule type" value="Genomic_DNA"/>
</dbReference>
<gene>
    <name evidence="1" type="ORF">SAMN05216464_110164</name>
</gene>
<dbReference type="STRING" id="1391627.SAMN05216464_110164"/>
<organism evidence="1 2">
    <name type="scientific">Mucilaginibacter pineti</name>
    <dbReference type="NCBI Taxonomy" id="1391627"/>
    <lineage>
        <taxon>Bacteria</taxon>
        <taxon>Pseudomonadati</taxon>
        <taxon>Bacteroidota</taxon>
        <taxon>Sphingobacteriia</taxon>
        <taxon>Sphingobacteriales</taxon>
        <taxon>Sphingobacteriaceae</taxon>
        <taxon>Mucilaginibacter</taxon>
    </lineage>
</organism>
<keyword evidence="2" id="KW-1185">Reference proteome</keyword>
<dbReference type="InterPro" id="IPR018534">
    <property type="entry name" value="Tet_reg_excision_RteC"/>
</dbReference>
<evidence type="ECO:0000313" key="1">
    <source>
        <dbReference type="EMBL" id="SDE87997.1"/>
    </source>
</evidence>
<name>A0A1G7GIN1_9SPHI</name>
<accession>A0A1G7GIN1</accession>
<reference evidence="1 2" key="1">
    <citation type="submission" date="2016-10" db="EMBL/GenBank/DDBJ databases">
        <authorList>
            <person name="de Groot N.N."/>
        </authorList>
    </citation>
    <scope>NUCLEOTIDE SEQUENCE [LARGE SCALE GENOMIC DNA]</scope>
    <source>
        <strain evidence="1 2">47C3B</strain>
    </source>
</reference>
<dbReference type="AlphaFoldDB" id="A0A1G7GIN1"/>
<dbReference type="RefSeq" id="WP_091152082.1">
    <property type="nucleotide sequence ID" value="NZ_FNAI01000010.1"/>
</dbReference>
<sequence>MEKYTNELMSSMQLELQKIATSSANDLQKAQRSFYLIEEIIGKLKAFIATYKFKDLEEEVQFFKIIKPSFQSEQIFFEKLYYIEARMPVGSEASQKEFINQYLMRIQAFFEENKYLYCYYLTDDKTMDKHYFVSDVLIQMNLLPLSTSDMDAKFSNPYSATLAGIQAHERLRDHLITQLNADRSPASIAEQKKKRRLTWTDSKSALIELIYAIHSRGSVNFGQCNIKILVAEMEEFFNVQLGNVYTVFLGMSIRKKSRTPYLDSLRDSLGNRFDDLDV</sequence>
<evidence type="ECO:0000313" key="2">
    <source>
        <dbReference type="Proteomes" id="UP000199072"/>
    </source>
</evidence>
<dbReference type="Proteomes" id="UP000199072">
    <property type="component" value="Unassembled WGS sequence"/>
</dbReference>
<dbReference type="OrthoDB" id="790983at2"/>